<feature type="domain" description="Peptidase S74" evidence="1">
    <location>
        <begin position="54"/>
        <end position="97"/>
    </location>
</feature>
<evidence type="ECO:0000259" key="1">
    <source>
        <dbReference type="Pfam" id="PF13884"/>
    </source>
</evidence>
<organism evidence="2 3">
    <name type="scientific">Kluyvera intermedia</name>
    <name type="common">Enterobacter intermedius</name>
    <dbReference type="NCBI Taxonomy" id="61648"/>
    <lineage>
        <taxon>Bacteria</taxon>
        <taxon>Pseudomonadati</taxon>
        <taxon>Pseudomonadota</taxon>
        <taxon>Gammaproteobacteria</taxon>
        <taxon>Enterobacterales</taxon>
        <taxon>Enterobacteriaceae</taxon>
        <taxon>Kluyvera</taxon>
    </lineage>
</organism>
<accession>A0AA95JZP4</accession>
<evidence type="ECO:0000313" key="3">
    <source>
        <dbReference type="Proteomes" id="UP001177527"/>
    </source>
</evidence>
<proteinExistence type="predicted"/>
<protein>
    <submittedName>
        <fullName evidence="2">Tail fiber domain-containing protein</fullName>
    </submittedName>
</protein>
<dbReference type="InterPro" id="IPR030392">
    <property type="entry name" value="S74_ICA"/>
</dbReference>
<sequence length="113" mass="12287">MQDEAFNSTATMSFAGGIISGHLTPSANTWNLGGNATSSRFGTVYLVNAPNVSSDARLKEEIEDISSELIDFVCSTPLKKYKLKSDGSTHFGIIIEDEIFERLKEIGVDNLIV</sequence>
<name>A0AA95JZP4_KLUIN</name>
<dbReference type="EMBL" id="CP123488">
    <property type="protein sequence ID" value="WGL55235.1"/>
    <property type="molecule type" value="Genomic_DNA"/>
</dbReference>
<dbReference type="AlphaFoldDB" id="A0AA95JZP4"/>
<evidence type="ECO:0000313" key="2">
    <source>
        <dbReference type="EMBL" id="WGL55235.1"/>
    </source>
</evidence>
<dbReference type="Proteomes" id="UP001177527">
    <property type="component" value="Chromosome"/>
</dbReference>
<dbReference type="Gene3D" id="1.10.10.10">
    <property type="entry name" value="Winged helix-like DNA-binding domain superfamily/Winged helix DNA-binding domain"/>
    <property type="match status" value="1"/>
</dbReference>
<dbReference type="InterPro" id="IPR036388">
    <property type="entry name" value="WH-like_DNA-bd_sf"/>
</dbReference>
<dbReference type="Pfam" id="PF13884">
    <property type="entry name" value="Peptidase_S74"/>
    <property type="match status" value="1"/>
</dbReference>
<dbReference type="RefSeq" id="WP_280556172.1">
    <property type="nucleotide sequence ID" value="NZ_CP123488.1"/>
</dbReference>
<gene>
    <name evidence="2" type="ORF">QBD33_16580</name>
</gene>
<reference evidence="2" key="1">
    <citation type="submission" date="2023-04" db="EMBL/GenBank/DDBJ databases">
        <title>APH(3)-Id, a novel chromosomal aminoglycoside phosphotransferase, identified from an environmental isolate of Kluyvera intermedia DW18.</title>
        <authorList>
            <person name="Sha Y."/>
        </authorList>
    </citation>
    <scope>NUCLEOTIDE SEQUENCE</scope>
    <source>
        <strain evidence="2">DW18</strain>
    </source>
</reference>